<dbReference type="Gene3D" id="3.40.50.720">
    <property type="entry name" value="NAD(P)-binding Rossmann-like Domain"/>
    <property type="match status" value="1"/>
</dbReference>
<dbReference type="InParanoid" id="J4GFM3"/>
<gene>
    <name evidence="2" type="ORF">FIBRA_07816</name>
</gene>
<dbReference type="Gene3D" id="3.90.180.10">
    <property type="entry name" value="Medium-chain alcohol dehydrogenases, catalytic domain"/>
    <property type="match status" value="1"/>
</dbReference>
<dbReference type="HOGENOM" id="CLU_026673_16_1_1"/>
<dbReference type="PANTHER" id="PTHR45348">
    <property type="entry name" value="HYPOTHETICAL OXIDOREDUCTASE (EUROFUNG)"/>
    <property type="match status" value="1"/>
</dbReference>
<dbReference type="InterPro" id="IPR011032">
    <property type="entry name" value="GroES-like_sf"/>
</dbReference>
<name>J4GFM3_9APHY</name>
<dbReference type="STRING" id="599839.J4GFM3"/>
<evidence type="ECO:0000259" key="1">
    <source>
        <dbReference type="SMART" id="SM00829"/>
    </source>
</evidence>
<evidence type="ECO:0000313" key="3">
    <source>
        <dbReference type="Proteomes" id="UP000006352"/>
    </source>
</evidence>
<dbReference type="InterPro" id="IPR047122">
    <property type="entry name" value="Trans-enoyl_RdTase-like"/>
</dbReference>
<dbReference type="Proteomes" id="UP000006352">
    <property type="component" value="Unassembled WGS sequence"/>
</dbReference>
<organism evidence="2 3">
    <name type="scientific">Fibroporia radiculosa</name>
    <dbReference type="NCBI Taxonomy" id="599839"/>
    <lineage>
        <taxon>Eukaryota</taxon>
        <taxon>Fungi</taxon>
        <taxon>Dikarya</taxon>
        <taxon>Basidiomycota</taxon>
        <taxon>Agaricomycotina</taxon>
        <taxon>Agaricomycetes</taxon>
        <taxon>Polyporales</taxon>
        <taxon>Fibroporiaceae</taxon>
        <taxon>Fibroporia</taxon>
    </lineage>
</organism>
<dbReference type="SMART" id="SM00829">
    <property type="entry name" value="PKS_ER"/>
    <property type="match status" value="1"/>
</dbReference>
<dbReference type="GO" id="GO:0016651">
    <property type="term" value="F:oxidoreductase activity, acting on NAD(P)H"/>
    <property type="evidence" value="ECO:0007669"/>
    <property type="project" value="InterPro"/>
</dbReference>
<proteinExistence type="predicted"/>
<reference evidence="2 3" key="1">
    <citation type="journal article" date="2012" name="Appl. Environ. Microbiol.">
        <title>Short-read sequencing for genomic analysis of the brown rot fungus Fibroporia radiculosa.</title>
        <authorList>
            <person name="Tang J.D."/>
            <person name="Perkins A.D."/>
            <person name="Sonstegard T.S."/>
            <person name="Schroeder S.G."/>
            <person name="Burgess S.C."/>
            <person name="Diehl S.V."/>
        </authorList>
    </citation>
    <scope>NUCLEOTIDE SEQUENCE [LARGE SCALE GENOMIC DNA]</scope>
    <source>
        <strain evidence="2 3">TFFH 294</strain>
    </source>
</reference>
<dbReference type="CDD" id="cd08249">
    <property type="entry name" value="enoyl_reductase_like"/>
    <property type="match status" value="1"/>
</dbReference>
<dbReference type="PANTHER" id="PTHR45348:SF2">
    <property type="entry name" value="ZINC-TYPE ALCOHOL DEHYDROGENASE-LIKE PROTEIN C2E1P3.01"/>
    <property type="match status" value="1"/>
</dbReference>
<dbReference type="OrthoDB" id="10257049at2759"/>
<dbReference type="AlphaFoldDB" id="J4GFM3"/>
<accession>J4GFM3</accession>
<dbReference type="Pfam" id="PF08240">
    <property type="entry name" value="ADH_N"/>
    <property type="match status" value="1"/>
</dbReference>
<dbReference type="RefSeq" id="XP_012184871.1">
    <property type="nucleotide sequence ID" value="XM_012329481.1"/>
</dbReference>
<dbReference type="SUPFAM" id="SSF50129">
    <property type="entry name" value="GroES-like"/>
    <property type="match status" value="1"/>
</dbReference>
<dbReference type="InterPro" id="IPR036291">
    <property type="entry name" value="NAD(P)-bd_dom_sf"/>
</dbReference>
<dbReference type="InterPro" id="IPR013149">
    <property type="entry name" value="ADH-like_C"/>
</dbReference>
<dbReference type="InterPro" id="IPR020843">
    <property type="entry name" value="ER"/>
</dbReference>
<sequence length="344" mass="37937">MKAVVVQEGKTIAIKDRPIPTLDDDEILVKTVALAQNPTDWKFVDRIQIVDTILGCDWSGYVAQTGKNVTFPKVGDHVAGFVQGGTYQDRGAYAEYLKTPAELSWVVPEGVLSHEQLATLGCAFWTAIQALYHPKRLAFVEPPEKVDKEQWIFVYGGSSSVGQYAIQLAHLSGYKVVTTASPHNFELVKSLGADVFFDYKDPEVVSKIRAATGDSIRDSFDTISLRESQEISAKVIAPDGGRLILLLAPIAEAKVRDDVKITHTLIYTALGRTFSLGPNSLYTASSEDRNHMAAFLKKIPTLVKEGKILPNRIRLWEGGLDGIPEGLQYMREGKVSAEKIVYRV</sequence>
<evidence type="ECO:0000313" key="2">
    <source>
        <dbReference type="EMBL" id="CCM05588.1"/>
    </source>
</evidence>
<dbReference type="Pfam" id="PF00107">
    <property type="entry name" value="ADH_zinc_N"/>
    <property type="match status" value="1"/>
</dbReference>
<dbReference type="SUPFAM" id="SSF51735">
    <property type="entry name" value="NAD(P)-binding Rossmann-fold domains"/>
    <property type="match status" value="1"/>
</dbReference>
<dbReference type="InterPro" id="IPR013154">
    <property type="entry name" value="ADH-like_N"/>
</dbReference>
<protein>
    <recommendedName>
        <fullName evidence="1">Enoyl reductase (ER) domain-containing protein</fullName>
    </recommendedName>
</protein>
<dbReference type="FunCoup" id="J4GFM3">
    <property type="interactions" value="9"/>
</dbReference>
<keyword evidence="3" id="KW-1185">Reference proteome</keyword>
<dbReference type="GeneID" id="24100499"/>
<dbReference type="EMBL" id="HE797196">
    <property type="protein sequence ID" value="CCM05588.1"/>
    <property type="molecule type" value="Genomic_DNA"/>
</dbReference>
<feature type="domain" description="Enoyl reductase (ER)" evidence="1">
    <location>
        <begin position="9"/>
        <end position="342"/>
    </location>
</feature>